<keyword evidence="2 5" id="KW-0812">Transmembrane</keyword>
<proteinExistence type="predicted"/>
<dbReference type="Gene3D" id="1.20.120.1630">
    <property type="match status" value="1"/>
</dbReference>
<evidence type="ECO:0000256" key="1">
    <source>
        <dbReference type="ARBA" id="ARBA00004127"/>
    </source>
</evidence>
<evidence type="ECO:0000256" key="4">
    <source>
        <dbReference type="ARBA" id="ARBA00023136"/>
    </source>
</evidence>
<feature type="transmembrane region" description="Helical" evidence="5">
    <location>
        <begin position="76"/>
        <end position="96"/>
    </location>
</feature>
<comment type="subcellular location">
    <subcellularLocation>
        <location evidence="1">Endomembrane system</location>
        <topology evidence="1">Multi-pass membrane protein</topology>
    </subcellularLocation>
</comment>
<dbReference type="OrthoDB" id="148346at2157"/>
<dbReference type="STRING" id="43928.SAMN05443636_1446"/>
<keyword evidence="6" id="KW-0489">Methyltransferase</keyword>
<dbReference type="Proteomes" id="UP000184357">
    <property type="component" value="Unassembled WGS sequence"/>
</dbReference>
<keyword evidence="4 5" id="KW-0472">Membrane</keyword>
<feature type="transmembrane region" description="Helical" evidence="5">
    <location>
        <begin position="49"/>
        <end position="70"/>
    </location>
</feature>
<accession>A0A1M5P3H2</accession>
<protein>
    <submittedName>
        <fullName evidence="6">Protein-S-isoprenylcysteine O-methyltransferase Ste14</fullName>
    </submittedName>
</protein>
<keyword evidence="7" id="KW-1185">Reference proteome</keyword>
<dbReference type="PANTHER" id="PTHR12714">
    <property type="entry name" value="PROTEIN-S ISOPRENYLCYSTEINE O-METHYLTRANSFERASE"/>
    <property type="match status" value="1"/>
</dbReference>
<evidence type="ECO:0000256" key="2">
    <source>
        <dbReference type="ARBA" id="ARBA00022692"/>
    </source>
</evidence>
<organism evidence="6 7">
    <name type="scientific">Halobaculum gomorrense</name>
    <dbReference type="NCBI Taxonomy" id="43928"/>
    <lineage>
        <taxon>Archaea</taxon>
        <taxon>Methanobacteriati</taxon>
        <taxon>Methanobacteriota</taxon>
        <taxon>Stenosarchaea group</taxon>
        <taxon>Halobacteria</taxon>
        <taxon>Halobacteriales</taxon>
        <taxon>Haloferacaceae</taxon>
        <taxon>Halobaculum</taxon>
    </lineage>
</organism>
<evidence type="ECO:0000256" key="5">
    <source>
        <dbReference type="SAM" id="Phobius"/>
    </source>
</evidence>
<keyword evidence="3 5" id="KW-1133">Transmembrane helix</keyword>
<dbReference type="EMBL" id="FQWV01000003">
    <property type="protein sequence ID" value="SHG96340.1"/>
    <property type="molecule type" value="Genomic_DNA"/>
</dbReference>
<dbReference type="InterPro" id="IPR007318">
    <property type="entry name" value="Phopholipid_MeTrfase"/>
</dbReference>
<gene>
    <name evidence="6" type="ORF">SAMN05443636_1446</name>
</gene>
<reference evidence="6 7" key="1">
    <citation type="submission" date="2016-11" db="EMBL/GenBank/DDBJ databases">
        <authorList>
            <person name="Jaros S."/>
            <person name="Januszkiewicz K."/>
            <person name="Wedrychowicz H."/>
        </authorList>
    </citation>
    <scope>NUCLEOTIDE SEQUENCE [LARGE SCALE GENOMIC DNA]</scope>
    <source>
        <strain evidence="6 7">DSM 9297</strain>
    </source>
</reference>
<dbReference type="GO" id="GO:0032259">
    <property type="term" value="P:methylation"/>
    <property type="evidence" value="ECO:0007669"/>
    <property type="project" value="UniProtKB-KW"/>
</dbReference>
<dbReference type="GO" id="GO:0008168">
    <property type="term" value="F:methyltransferase activity"/>
    <property type="evidence" value="ECO:0007669"/>
    <property type="project" value="UniProtKB-KW"/>
</dbReference>
<feature type="transmembrane region" description="Helical" evidence="5">
    <location>
        <begin position="124"/>
        <end position="156"/>
    </location>
</feature>
<sequence>MTVVGTLVAAVGVVGMTAAAAVLTGLAATLVIPDIRIWPPGDDDRLRNAYLACSRTFFVCLLVAGALGFGGAEVPAAARVAGGVLAVVAFWTLARADLGEANTRRRADGLVTEGTYGYSRNPQVVGFVGLFVGYALATAAPVAGVLAALGVAWMVASVFVEEPWLREQYGAAYETYRRSVPRFVGVRTLRRVLARD</sequence>
<dbReference type="AlphaFoldDB" id="A0A1M5P3H2"/>
<dbReference type="Pfam" id="PF04191">
    <property type="entry name" value="PEMT"/>
    <property type="match status" value="1"/>
</dbReference>
<evidence type="ECO:0000256" key="3">
    <source>
        <dbReference type="ARBA" id="ARBA00022989"/>
    </source>
</evidence>
<evidence type="ECO:0000313" key="7">
    <source>
        <dbReference type="Proteomes" id="UP000184357"/>
    </source>
</evidence>
<feature type="transmembrane region" description="Helical" evidence="5">
    <location>
        <begin position="6"/>
        <end position="28"/>
    </location>
</feature>
<dbReference type="RefSeq" id="WP_073307977.1">
    <property type="nucleotide sequence ID" value="NZ_FQWV01000003.1"/>
</dbReference>
<dbReference type="PANTHER" id="PTHR12714:SF9">
    <property type="entry name" value="PROTEIN-S-ISOPRENYLCYSTEINE O-METHYLTRANSFERASE"/>
    <property type="match status" value="1"/>
</dbReference>
<name>A0A1M5P3H2_9EURY</name>
<dbReference type="GO" id="GO:0012505">
    <property type="term" value="C:endomembrane system"/>
    <property type="evidence" value="ECO:0007669"/>
    <property type="project" value="UniProtKB-SubCell"/>
</dbReference>
<keyword evidence="6" id="KW-0808">Transferase</keyword>
<evidence type="ECO:0000313" key="6">
    <source>
        <dbReference type="EMBL" id="SHG96340.1"/>
    </source>
</evidence>